<proteinExistence type="predicted"/>
<keyword evidence="1" id="KW-0812">Transmembrane</keyword>
<evidence type="ECO:0000313" key="3">
    <source>
        <dbReference type="Proteomes" id="UP000184035"/>
    </source>
</evidence>
<dbReference type="NCBIfam" id="TIGR02893">
    <property type="entry name" value="spore_yabQ"/>
    <property type="match status" value="1"/>
</dbReference>
<dbReference type="EMBL" id="FQVM01000002">
    <property type="protein sequence ID" value="SHE42906.1"/>
    <property type="molecule type" value="Genomic_DNA"/>
</dbReference>
<dbReference type="STRING" id="1533.SAMN05443638_102153"/>
<dbReference type="AlphaFoldDB" id="A0A1M4TEM5"/>
<evidence type="ECO:0000313" key="2">
    <source>
        <dbReference type="EMBL" id="SHE42906.1"/>
    </source>
</evidence>
<sequence>MLLPILDQFKIVLYSLIAGIIIGILFDIYKLFRGYRVPKIIEVIEDILFWILCAIIVFTFLLYTNYAFFGMYVYLFIGIGLLLYLKTLSSYIFKVERTVGKGVIKGIRIFGKNISYGFRSTFTKKKNNRPLE</sequence>
<keyword evidence="1" id="KW-0472">Membrane</keyword>
<protein>
    <submittedName>
        <fullName evidence="2">Spore cortex biosynthesis protein YabQ</fullName>
    </submittedName>
</protein>
<evidence type="ECO:0000256" key="1">
    <source>
        <dbReference type="SAM" id="Phobius"/>
    </source>
</evidence>
<reference evidence="2 3" key="1">
    <citation type="submission" date="2016-11" db="EMBL/GenBank/DDBJ databases">
        <authorList>
            <person name="Jaros S."/>
            <person name="Januszkiewicz K."/>
            <person name="Wedrychowicz H."/>
        </authorList>
    </citation>
    <scope>NUCLEOTIDE SEQUENCE [LARGE SCALE GENOMIC DNA]</scope>
    <source>
        <strain evidence="2 3">DSM 2631</strain>
    </source>
</reference>
<dbReference type="RefSeq" id="WP_072892562.1">
    <property type="nucleotide sequence ID" value="NZ_FQVM01000002.1"/>
</dbReference>
<keyword evidence="3" id="KW-1185">Reference proteome</keyword>
<feature type="transmembrane region" description="Helical" evidence="1">
    <location>
        <begin position="44"/>
        <end position="63"/>
    </location>
</feature>
<feature type="transmembrane region" description="Helical" evidence="1">
    <location>
        <begin position="12"/>
        <end position="32"/>
    </location>
</feature>
<dbReference type="OrthoDB" id="1685240at2"/>
<keyword evidence="1" id="KW-1133">Transmembrane helix</keyword>
<name>A0A1M4TEM5_9CLOT</name>
<dbReference type="Proteomes" id="UP000184035">
    <property type="component" value="Unassembled WGS sequence"/>
</dbReference>
<dbReference type="InterPro" id="IPR019074">
    <property type="entry name" value="YabQ"/>
</dbReference>
<organism evidence="2 3">
    <name type="scientific">Clostridium fallax</name>
    <dbReference type="NCBI Taxonomy" id="1533"/>
    <lineage>
        <taxon>Bacteria</taxon>
        <taxon>Bacillati</taxon>
        <taxon>Bacillota</taxon>
        <taxon>Clostridia</taxon>
        <taxon>Eubacteriales</taxon>
        <taxon>Clostridiaceae</taxon>
        <taxon>Clostridium</taxon>
    </lineage>
</organism>
<accession>A0A1M4TEM5</accession>
<gene>
    <name evidence="2" type="ORF">SAMN05443638_102153</name>
</gene>
<feature type="transmembrane region" description="Helical" evidence="1">
    <location>
        <begin position="69"/>
        <end position="85"/>
    </location>
</feature>
<dbReference type="Pfam" id="PF09578">
    <property type="entry name" value="Spore_YabQ"/>
    <property type="match status" value="1"/>
</dbReference>